<sequence>MPQLEIVRKGYLPFEKMKVEISGQHYLLTGGKKQQIYLPEGESVVKLQLQGWYKSNKVLITGTSQMIIIKPFVADIFYIVALILGICFFYFDYLGLPFRIFLGTVVLIHIATIFYFTFFKSERYFSCLVV</sequence>
<evidence type="ECO:0000313" key="2">
    <source>
        <dbReference type="EMBL" id="SDZ98240.1"/>
    </source>
</evidence>
<protein>
    <recommendedName>
        <fullName evidence="4">PEGA domain-containing protein</fullName>
    </recommendedName>
</protein>
<keyword evidence="1" id="KW-0472">Membrane</keyword>
<keyword evidence="3" id="KW-1185">Reference proteome</keyword>
<organism evidence="2 3">
    <name type="scientific">Arachidicoccus rhizosphaerae</name>
    <dbReference type="NCBI Taxonomy" id="551991"/>
    <lineage>
        <taxon>Bacteria</taxon>
        <taxon>Pseudomonadati</taxon>
        <taxon>Bacteroidota</taxon>
        <taxon>Chitinophagia</taxon>
        <taxon>Chitinophagales</taxon>
        <taxon>Chitinophagaceae</taxon>
        <taxon>Arachidicoccus</taxon>
    </lineage>
</organism>
<accession>A0A1H3XGA7</accession>
<dbReference type="AlphaFoldDB" id="A0A1H3XGA7"/>
<keyword evidence="1" id="KW-1133">Transmembrane helix</keyword>
<feature type="transmembrane region" description="Helical" evidence="1">
    <location>
        <begin position="97"/>
        <end position="118"/>
    </location>
</feature>
<evidence type="ECO:0000256" key="1">
    <source>
        <dbReference type="SAM" id="Phobius"/>
    </source>
</evidence>
<keyword evidence="1" id="KW-0812">Transmembrane</keyword>
<dbReference type="RefSeq" id="WP_091395228.1">
    <property type="nucleotide sequence ID" value="NZ_FNQY01000005.1"/>
</dbReference>
<evidence type="ECO:0008006" key="4">
    <source>
        <dbReference type="Google" id="ProtNLM"/>
    </source>
</evidence>
<gene>
    <name evidence="2" type="ORF">SAMN05192529_105145</name>
</gene>
<dbReference type="EMBL" id="FNQY01000005">
    <property type="protein sequence ID" value="SDZ98240.1"/>
    <property type="molecule type" value="Genomic_DNA"/>
</dbReference>
<evidence type="ECO:0000313" key="3">
    <source>
        <dbReference type="Proteomes" id="UP000199041"/>
    </source>
</evidence>
<name>A0A1H3XGA7_9BACT</name>
<proteinExistence type="predicted"/>
<dbReference type="Proteomes" id="UP000199041">
    <property type="component" value="Unassembled WGS sequence"/>
</dbReference>
<dbReference type="OrthoDB" id="9911874at2"/>
<reference evidence="2 3" key="1">
    <citation type="submission" date="2016-10" db="EMBL/GenBank/DDBJ databases">
        <authorList>
            <person name="de Groot N.N."/>
        </authorList>
    </citation>
    <scope>NUCLEOTIDE SEQUENCE [LARGE SCALE GENOMIC DNA]</scope>
    <source>
        <strain evidence="2 3">Vu-144</strain>
    </source>
</reference>
<feature type="transmembrane region" description="Helical" evidence="1">
    <location>
        <begin position="72"/>
        <end position="91"/>
    </location>
</feature>